<evidence type="ECO:0000256" key="2">
    <source>
        <dbReference type="ARBA" id="ARBA00023125"/>
    </source>
</evidence>
<keyword evidence="3" id="KW-0804">Transcription</keyword>
<dbReference type="Pfam" id="PF00392">
    <property type="entry name" value="GntR"/>
    <property type="match status" value="1"/>
</dbReference>
<evidence type="ECO:0000259" key="4">
    <source>
        <dbReference type="PROSITE" id="PS50949"/>
    </source>
</evidence>
<dbReference type="SUPFAM" id="SSF46785">
    <property type="entry name" value="Winged helix' DNA-binding domain"/>
    <property type="match status" value="1"/>
</dbReference>
<keyword evidence="2" id="KW-0238">DNA-binding</keyword>
<dbReference type="GO" id="GO:0003700">
    <property type="term" value="F:DNA-binding transcription factor activity"/>
    <property type="evidence" value="ECO:0007669"/>
    <property type="project" value="InterPro"/>
</dbReference>
<sequence>MPRTGRAPIRRRLLRDEIYDTILNAILDGTLEAGEQLHDEELLTWLGTSRTPIREALNRLAENGIVELVPHKYTRVAPLDFRNINEAIFTTGVLHEHAARKTVGHLSDDQLAELRGFTEDARACLENDDLAGLGPAIRDFFLVFERATGNRILVETVEGLSLQLLRVLTPREGLTGVTEIVAQLEAINAAAHTGDAEATGDLIFAMYEPTRRNFIETFRGQD</sequence>
<organism evidence="5 6">
    <name type="scientific">Mycetocola tolaasinivorans</name>
    <dbReference type="NCBI Taxonomy" id="76635"/>
    <lineage>
        <taxon>Bacteria</taxon>
        <taxon>Bacillati</taxon>
        <taxon>Actinomycetota</taxon>
        <taxon>Actinomycetes</taxon>
        <taxon>Micrococcales</taxon>
        <taxon>Microbacteriaceae</taxon>
        <taxon>Mycetocola</taxon>
    </lineage>
</organism>
<dbReference type="Gene3D" id="1.20.120.530">
    <property type="entry name" value="GntR ligand-binding domain-like"/>
    <property type="match status" value="1"/>
</dbReference>
<evidence type="ECO:0000313" key="5">
    <source>
        <dbReference type="EMBL" id="RLP76548.1"/>
    </source>
</evidence>
<evidence type="ECO:0000313" key="6">
    <source>
        <dbReference type="Proteomes" id="UP000272503"/>
    </source>
</evidence>
<dbReference type="PANTHER" id="PTHR43537:SF24">
    <property type="entry name" value="GLUCONATE OPERON TRANSCRIPTIONAL REPRESSOR"/>
    <property type="match status" value="1"/>
</dbReference>
<dbReference type="InterPro" id="IPR008920">
    <property type="entry name" value="TF_FadR/GntR_C"/>
</dbReference>
<gene>
    <name evidence="5" type="ORF">D9V32_06780</name>
</gene>
<dbReference type="EMBL" id="RCUX01000004">
    <property type="protein sequence ID" value="RLP76548.1"/>
    <property type="molecule type" value="Genomic_DNA"/>
</dbReference>
<dbReference type="Proteomes" id="UP000272503">
    <property type="component" value="Unassembled WGS sequence"/>
</dbReference>
<dbReference type="Pfam" id="PF07729">
    <property type="entry name" value="FCD"/>
    <property type="match status" value="1"/>
</dbReference>
<feature type="domain" description="HTH gntR-type" evidence="4">
    <location>
        <begin position="12"/>
        <end position="79"/>
    </location>
</feature>
<dbReference type="AlphaFoldDB" id="A0A3L7A9L2"/>
<keyword evidence="1" id="KW-0805">Transcription regulation</keyword>
<dbReference type="InterPro" id="IPR036390">
    <property type="entry name" value="WH_DNA-bd_sf"/>
</dbReference>
<dbReference type="OrthoDB" id="8680240at2"/>
<dbReference type="RefSeq" id="WP_121648128.1">
    <property type="nucleotide sequence ID" value="NZ_RCUX01000004.1"/>
</dbReference>
<dbReference type="PROSITE" id="PS50949">
    <property type="entry name" value="HTH_GNTR"/>
    <property type="match status" value="1"/>
</dbReference>
<dbReference type="SUPFAM" id="SSF48008">
    <property type="entry name" value="GntR ligand-binding domain-like"/>
    <property type="match status" value="1"/>
</dbReference>
<dbReference type="CDD" id="cd07377">
    <property type="entry name" value="WHTH_GntR"/>
    <property type="match status" value="1"/>
</dbReference>
<comment type="caution">
    <text evidence="5">The sequence shown here is derived from an EMBL/GenBank/DDBJ whole genome shotgun (WGS) entry which is preliminary data.</text>
</comment>
<dbReference type="InterPro" id="IPR011711">
    <property type="entry name" value="GntR_C"/>
</dbReference>
<accession>A0A3L7A9L2</accession>
<protein>
    <submittedName>
        <fullName evidence="5">GntR family transcriptional regulator</fullName>
    </submittedName>
</protein>
<proteinExistence type="predicted"/>
<dbReference type="InterPro" id="IPR036388">
    <property type="entry name" value="WH-like_DNA-bd_sf"/>
</dbReference>
<evidence type="ECO:0000256" key="3">
    <source>
        <dbReference type="ARBA" id="ARBA00023163"/>
    </source>
</evidence>
<reference evidence="5 6" key="1">
    <citation type="submission" date="2018-10" db="EMBL/GenBank/DDBJ databases">
        <authorList>
            <person name="Li J."/>
        </authorList>
    </citation>
    <scope>NUCLEOTIDE SEQUENCE [LARGE SCALE GENOMIC DNA]</scope>
    <source>
        <strain evidence="5 6">IF 016277</strain>
    </source>
</reference>
<keyword evidence="6" id="KW-1185">Reference proteome</keyword>
<evidence type="ECO:0000256" key="1">
    <source>
        <dbReference type="ARBA" id="ARBA00023015"/>
    </source>
</evidence>
<dbReference type="SMART" id="SM00345">
    <property type="entry name" value="HTH_GNTR"/>
    <property type="match status" value="1"/>
</dbReference>
<dbReference type="GO" id="GO:0003677">
    <property type="term" value="F:DNA binding"/>
    <property type="evidence" value="ECO:0007669"/>
    <property type="project" value="UniProtKB-KW"/>
</dbReference>
<dbReference type="Gene3D" id="1.10.10.10">
    <property type="entry name" value="Winged helix-like DNA-binding domain superfamily/Winged helix DNA-binding domain"/>
    <property type="match status" value="1"/>
</dbReference>
<name>A0A3L7A9L2_9MICO</name>
<dbReference type="InterPro" id="IPR000524">
    <property type="entry name" value="Tscrpt_reg_HTH_GntR"/>
</dbReference>
<dbReference type="PANTHER" id="PTHR43537">
    <property type="entry name" value="TRANSCRIPTIONAL REGULATOR, GNTR FAMILY"/>
    <property type="match status" value="1"/>
</dbReference>